<reference evidence="8" key="2">
    <citation type="submission" date="2025-09" db="UniProtKB">
        <authorList>
            <consortium name="Ensembl"/>
        </authorList>
    </citation>
    <scope>IDENTIFICATION</scope>
</reference>
<evidence type="ECO:0000256" key="4">
    <source>
        <dbReference type="ARBA" id="ARBA00022737"/>
    </source>
</evidence>
<reference evidence="8" key="1">
    <citation type="submission" date="2025-08" db="UniProtKB">
        <authorList>
            <consortium name="Ensembl"/>
        </authorList>
    </citation>
    <scope>IDENTIFICATION</scope>
</reference>
<dbReference type="Ensembl" id="ENSAZOT00000028856.1">
    <property type="protein sequence ID" value="ENSAZOP00000026920.1"/>
    <property type="gene ID" value="ENSAZOG00000017114.1"/>
</dbReference>
<accession>A0A8B9ZZ59</accession>
<evidence type="ECO:0000313" key="8">
    <source>
        <dbReference type="Ensembl" id="ENSAZOP00000026920.1"/>
    </source>
</evidence>
<dbReference type="InterPro" id="IPR001101">
    <property type="entry name" value="Plectin_repeat"/>
</dbReference>
<dbReference type="GO" id="GO:0045095">
    <property type="term" value="C:keratin filament"/>
    <property type="evidence" value="ECO:0007669"/>
    <property type="project" value="TreeGrafter"/>
</dbReference>
<dbReference type="GO" id="GO:0005198">
    <property type="term" value="F:structural molecule activity"/>
    <property type="evidence" value="ECO:0007669"/>
    <property type="project" value="TreeGrafter"/>
</dbReference>
<dbReference type="GO" id="GO:0016020">
    <property type="term" value="C:membrane"/>
    <property type="evidence" value="ECO:0007669"/>
    <property type="project" value="TreeGrafter"/>
</dbReference>
<comment type="similarity">
    <text evidence="2">Belongs to the plakin or cytolinker family.</text>
</comment>
<comment type="subcellular location">
    <subcellularLocation>
        <location evidence="1">Cell junction</location>
    </subcellularLocation>
</comment>
<dbReference type="FunFam" id="3.90.1290.10:FF:000001">
    <property type="entry name" value="Plectin a"/>
    <property type="match status" value="15"/>
</dbReference>
<dbReference type="GO" id="GO:0005737">
    <property type="term" value="C:cytoplasm"/>
    <property type="evidence" value="ECO:0007669"/>
    <property type="project" value="TreeGrafter"/>
</dbReference>
<name>A0A8B9ZZ59_9AVES</name>
<feature type="region of interest" description="Disordered" evidence="7">
    <location>
        <begin position="3452"/>
        <end position="3496"/>
    </location>
</feature>
<keyword evidence="9" id="KW-1185">Reference proteome</keyword>
<feature type="region of interest" description="Disordered" evidence="7">
    <location>
        <begin position="2560"/>
        <end position="2604"/>
    </location>
</feature>
<feature type="region of interest" description="Disordered" evidence="7">
    <location>
        <begin position="3006"/>
        <end position="3050"/>
    </location>
</feature>
<keyword evidence="4" id="KW-0677">Repeat</keyword>
<organism evidence="8 9">
    <name type="scientific">Anas zonorhyncha</name>
    <name type="common">Eastern spot-billed duck</name>
    <dbReference type="NCBI Taxonomy" id="75864"/>
    <lineage>
        <taxon>Eukaryota</taxon>
        <taxon>Metazoa</taxon>
        <taxon>Chordata</taxon>
        <taxon>Craniata</taxon>
        <taxon>Vertebrata</taxon>
        <taxon>Euteleostomi</taxon>
        <taxon>Archelosauria</taxon>
        <taxon>Archosauria</taxon>
        <taxon>Dinosauria</taxon>
        <taxon>Saurischia</taxon>
        <taxon>Theropoda</taxon>
        <taxon>Coelurosauria</taxon>
        <taxon>Aves</taxon>
        <taxon>Neognathae</taxon>
        <taxon>Galloanserae</taxon>
        <taxon>Anseriformes</taxon>
        <taxon>Anatidae</taxon>
        <taxon>Anatinae</taxon>
        <taxon>Anas</taxon>
    </lineage>
</organism>
<dbReference type="SUPFAM" id="SSF75399">
    <property type="entry name" value="Plakin repeat"/>
    <property type="match status" value="15"/>
</dbReference>
<sequence>MTSRADGACWDLSCGDGAWSMARSEAKKAVEGVRRGRMASKPAVNGHAAPMSHQEDVRGTNHCCQGTLPCKQKAAGGDVAAMDAASEPSEVPGSIAGVYVEALKKIMSFYDATREHLLSLDPALFLLEAQAAMGFIADPVKNRHVSVAEAVHLGLVGLELKEKLLSAEKAATGFVDPYTEEKISLYQAIQKDLIGREQGARLLEAQMATGGVIDPATGCRLPADVACERGYLDEEMRQLFSDPSNEDSKGFLDPSTMERVTYMELMKRCVVDPASGFLLLPLQITFAGLGGRVSSRDLLEAGIISPDTFRGLEEGRVSAQEVAESDSVQQFLRGTRSIAGVVLPSGERKSLYQALREHLLLPGTALTLLQVQASTGSLTDPIKNKTFSVDEAVRIGLIGPELHEKLSSAERTITGYRDPYTGEMLSLFQAVRKAFIPRDHGICLLEAQMATGGIIAPGRHFRVPTETACKWGYLDETTRQLLSGPADELKGFFNPNSKEKLTYADLLKRCVTDPNTGLLLLPLSGDSGEGLKGTPVFFDHKTQTALENTKVPITLGKFKGKSVSLWKLLFSDYIQSEQRAALTQQYLAGTLSMQQLAKAVSVTIEEMASTANVTFEGLRGRVTADQLLSSEIINKDLFKKLKEGETSAKEVVSMDTVKKYLQGTGSIAGLLLPDSQEKMSIYQAKRKGFLRPGTSLILLEAQAATGFIIDPAANKSYSVDEALQANVIGPDVYDKLLTAEKSVTGYRDPYSGTKISLFQAMKKELIVKEHAIRLLEAQIATGGIIDPVNSHRIPVEVAYKRGYFDKKMNVILSDPSDDTKGFFDPNTHENLTYLQLKEKCITEPSTGLCLLPLNSRKRQFIDDTTRQLFRNSWMPVRFGRLRGEKVSVWDLLNSEYFSEGRRREIFNHYRLRKLTLEQIRIMLEEEIKKWAPIKFPAMRGSISAYHLMDTGIIDRALFEKVLEGSVTPEEVLRMDSVRRYLYGSGSIGGIVLQPSNQRISIYEAMKQNIMVPGVALPLLEAQAATGFIIDPVNNQKLCVDDAVKEGVIGPEVHEKLQQAEGAVSGYKDPFTGKKIPLFQAMKKGLITDKQAMQLMEVQMATGGIIDPTCGHHLPIEAAQKRGCLDEDTSKALSKPSDNNRAFCVPDSKETVTYAELIERCQKDEISGFHLLPLPQTAVPVYTDEQIQQLFKETMVKEKGVSLWELIHSGYFTDEQRSDFVERFRAKELSLQQLVALVLRLVREMEMKACTHITFQGLQGSVPAVWLLEAGIITEKMFEELAQGIRTPEEVAEMESVKRYLQGTGSIAGVIIQASKKKMSFYNAMKNNLLLPGAALKLLEAQAATGYLTDPATNQRLSVRDAVRAAVVGEELTEKLLLAERAVTGYTDPYTGSSISLCQAVRKELIPLGEAIPLLEAQLATGGVIDPIHHHHLPLQAAYRYGFYDEDLNQNLTQLNDSTKIFFDPNTKENVTYQQLKDRCIYEAETGLWFLPLSENAMFCVDEQTMEMLKSVTVCVNIGRFKGQTVSVWDLLNSEYISDRKRRELVQKYKDENTEVLHEIIMIVMKIIKETEVQGKKFAFKGLRKRVSASDLFQSQLIDKKTLDELNQGKKTVKEVTEMDSVRRYLEGSNFIAGVLIQPSNEKMSIYQAMRKGILRPGTALVLLEAQAATGYIIDPEKNKKFSVEEAFKAGLIGCEIFEKLLCAERAVTGYIDPYTKAPMSLFEAMNQGLIVKSHGIRLLEAQIATGGIIDPVHSHRLPVEVAYKRGYFDEEMNRILSDPSDDTKGFFDPNTHENLTYMQLLERCVQDSETGLYMLQVVQEGGRYFYIDELTKQVLHSKPIKVTVGKFKDQTVSVWEILCSHYISEQKRKELVKQYKCKTLTLENLIALILKTIEDTEQKAEALKVKGLRGEVSVSELFNSEIIDKKTLDQLQDGSLSLHSLTKKDTVKRYLDGTGCIAGVLLPSRKETMSIYQALKRGLLSEQCALGLLEAQAATGFIVDPLTNKKLSVDEAVLANLVGSELHEKLLSAEKAVTGYADPQTGTKISLFQAIMNKIIMKEHGIRLLEAQIATGGIIDPVHSHRIPVNVAYRRGYLDGDTFLLLSDPDHGSKGFIDPNTHEKISYSQLLQRCSKDRDTGLYMLQVMEKEDDYFYIDEQTKQALISTKVQVSVGKYKGNELSLWELLCSEYITEEKRKELVKKYKEESHHIIQRIIETILNIIKEKEEDRSDVWFQGIRQQITASELLSAEIITEETMQKLQEGKETAQEIAQMDNVRRYLEGTGSIAGVLVPSRADPTKMEKMSIYQAMWKGILRPGTALVLLEAQAATGFIIDPVKNKKISVDEAVTSGLVGSELQKKLLCAEKAVTGYTHPCTGQKMSLFQAMKKELIVKEHGIRLLEAQIATGGIIDPVHSHRLPVEAAYKRGYFDQQMNQILSDPSDDTKGFFDPNTHENLTYMQLLRRCVPDPDTGLLMLQLMDKGSVLYQLSEDARKALQAARTTVSVGLFQGQSVTVWELLFSRYIPEHRRQDLLRKYKAGTLAISEMITLLTAIISGAEGQGHGAALARKPTQREAPPPAENGEAAGSRREREREHEREREQERELELERALTSHTVEVSAGGFHGRKVSLWELLFSKYVSEAKRQELLGKVRDGSLALDELARLLSVLIQEAVEQSSKVKFTGLRRQVTASDLLDSGIIDKDTLADLVQGSKTVQQVTEMASVKRYLDGTGCIAGVLVPSKADPAKMEKMSIYQAMWKGILRQGTALVLLEAQAATGFLVDPLSNQKLSVDEAVSAGLVGSELHEKLLSAERAVTGYTDPYTGDQISLFQAMKKELIVKEHGIRLLEAQIATGGIIDPVHSHRLPVEAAYKRGYFDQQMNQILSDPSDDTKGFFDPNTHENLTYMQLLRRCVPDPDTGLLMLQLMDKGSVLYQLSEDARKALQAARTTVSVGLFQGQSVTVWELLFSRYIPEHRRQDLLRKYKAGTLAISEMITLLTAIISGAEGQGHGAALARKPTQREAPPPAENGEAAGSRREREREHEREREQERELELERALTSHTVEVSAGGFHGRKVSLWELLFSKYVSEAKRQELLGKVRDGSLALDELARLLSVLIQEAVEQSSKVKFTGLRRQVTASDLLDSGIIDKDTLADLVQGSKTVQQVTEMASVKRYLDGTGCIAGVLVPSKADPAKMEKMSIYQAMWKGILRQGTALVLLEAQAATGFLVDPLSNQKLSVDEAVSAGLVGSELHEKLLSAERAVTGYTDPYTGDQISLFQAMKKELIVKEHGIRLLEAQIATGGIIDPVHSHRLPVEAAYKRGYFDQQMNQILSDPSDDTKGFFDPNTHENLTYMQLLRRCVPDPDTGLLMLQLMDKGSVLYQLSEDARKALQAARTTVSVGLFQGQSVTVWELLFSRYIPEHRRQDLLRKYKAGTLAISEMITLLTAIISGAEGQGHGAALARKPTQREAPPPAENGEAAGSRREREREHEREREQERELELERALTSHTVEVSAGGFHGRKVSLWELLFSKYVSEAKRQELLGKVRDGSLALDELARLLSVLIQEAVEQSSKVKFTGLRRQVTASDLLDSGIIDKDTLADLVQGSKTVQQVTEMASVKRYLDGTGCIAGVLVPSKADPAKMEKMSIYQAMWKGILRQGTALVLLEAQAATGFLVDPLSNQKLSVDEAVSAGLVGSELHEKLLSAERAVTGYTDPYTGDQISLFQAMKKELIVKEHGIRLLEAQIATGGIIDPVHSHRLPVEAAYKRGYFDQQMNQILSDPSDDTKGFFDPNTHENLTYMQLLRRCVPDPDTGLLMLQLMDKGSVLYQLSEDARKALQAARTTVSVGLFQGQSVTVWELLFSRYIPEHRRQDLLRKYKAGTLAISEMITLLTAIISGAEGQGHGAALARKPTQREAPPPAENGEAAGSRREREREHEREREQERELELERALTSHTVEVSAGGFHGRKGSLWELLFSKYVSEAKRQELLGKVRDGSLALDELARLLSVLIQEAVEQSSKVKFTGLRRQVTASDLLDSGIIDKDTLADLVQGSKTVQQVTEMASVKRYLDGTGCIAGVLVPSKADPAKMEKMSIYQAMWKGILRQGTALVLLEAQAATGFLVDPLSNQKLSVDEAVSAGLVGSELHEKLLSAERAVTGYTDPYTGDQISLFQAMKKELIVKEHGIRLLEAQIATGGIIDPVHSHRLPVEAAYKRGYFDQQMNQILSDPSDDTKGFFDPNTHENLTYMQLLRRCVPDPDTGLLMLQLMDKGSVLYQLSEDARKALQAARTTVSVGLFQGQSVTVWELLFSRYIPEHRRQDLLRKYKAGTLAISEMITLLTAIISGAEGQGHGAALARKPTQREAPPPAENGEAAGSRREREREHEREREQERELELERALTSHTVEVSAGGFHGRKVSLWELLFSKYVSEAKRQELLGKVRDGSLALDELARLLSVLIQEAVEQSSKVKFTGLRRQVTASDLLDSGIIDKDTLADLVQGSKTVQQVTEMASVKRYLDGTGCIAGVLVPSKADPAKMEKMSIYQAMWKGILRQGTALVLLEAQAATGFLVDPLSNQKLSVDEAVSAGLVGSELHEKLLSAERAVTGYTDPYTGDQISLFQAMKKELIVKEHGIRLLEAQIATGGIIDPVHSHRLPVEAAYKRGYFDQQMNQILSDPSDDTKGFFDPNTHENLTYMQLLRRCVPDPDTGLLMLQLMDKGSVLYQLSEDARKALQAARTTVSVGLFQGQSVTVWELLFSRYIPEHRRQDLLRKYKAGTLAISEMITLLTAIISGAEGQGHGAALARKPTQREAPPPAENGEAAGSRREREREHEREREQERELELERALTSHTVEVSAGGFHGRKVSLWELLFSKYVSEAKRQELLGKVRDGSLALDELARLLSVLIQEAVEQSSKVKFTGLRRQVTASDLLDSGIIDKDTLADLVQGSKTVQQVTEMASVKRYLDGTGCIAGVLVPSKADPAKMEKMSIYQAMWKGILRQGTALVLLEAQAATGFLVDPLSNQKLSVDEAVSAGLVGSELHEKLLSAERAVTGYTDPYTGDQISLFQAMKKELIVKEHGIRLLEAQIATGGIIDPVHSHRLPVEAAYKRGYFDQQMNQILSDPSDDTKGFFDPNTHENLTYMQLLRRCVPDPDTGLLMLQLMDKGSVLYQLSEDARKALQAARTTVSVGLFQGQSVTVWELLFSRYIPEHRRQDLLRKYKAGTLAISEMITLLTAIISGAEGQGHGAALARKPTQREAPPPAENGEAAGSRREREREHEREREQERELELERALTSHTVEVSAGGFHGRKVSLWELLFSKYVSEAKRQELLGKVRDGSLALDELARLLSVLIQEAVEQSSKVKFTGLRRQVTASDLLDSGIIDKDTLADLVQGSKTVQQVTEMASVKRYLDGTGCIAGVLVPSKADPAKMEKMSIYQAMWKGILRQGTALVLLEAQAATGFLVDPLSNQKLSVDEAVSAGLVGSELHEKLLSAERAVTGYTDPYTGDQISLFQAMKKELIVKEHGIRLLEAQIATGGIIDPVHSHRLPVEAAYKRGYFDQQMNQILSDPSDDTKGFFDPNTHENLTYMQLLRRCVLDPDSNLYFLNIFSN</sequence>
<feature type="compositionally biased region" description="Basic and acidic residues" evidence="7">
    <location>
        <begin position="3029"/>
        <end position="3050"/>
    </location>
</feature>
<evidence type="ECO:0000256" key="6">
    <source>
        <dbReference type="ARBA" id="ARBA00023054"/>
    </source>
</evidence>
<dbReference type="InterPro" id="IPR035915">
    <property type="entry name" value="Plakin_repeat_sf"/>
</dbReference>
<feature type="region of interest" description="Disordered" evidence="7">
    <location>
        <begin position="4790"/>
        <end position="4834"/>
    </location>
</feature>
<evidence type="ECO:0000256" key="7">
    <source>
        <dbReference type="SAM" id="MobiDB-lite"/>
    </source>
</evidence>
<feature type="region of interest" description="Disordered" evidence="7">
    <location>
        <begin position="3898"/>
        <end position="3942"/>
    </location>
</feature>
<feature type="compositionally biased region" description="Basic and acidic residues" evidence="7">
    <location>
        <begin position="4367"/>
        <end position="4388"/>
    </location>
</feature>
<dbReference type="Proteomes" id="UP000694549">
    <property type="component" value="Unplaced"/>
</dbReference>
<evidence type="ECO:0000256" key="3">
    <source>
        <dbReference type="ARBA" id="ARBA00022553"/>
    </source>
</evidence>
<evidence type="ECO:0000256" key="5">
    <source>
        <dbReference type="ARBA" id="ARBA00022949"/>
    </source>
</evidence>
<evidence type="ECO:0000313" key="9">
    <source>
        <dbReference type="Proteomes" id="UP000694549"/>
    </source>
</evidence>
<feature type="compositionally biased region" description="Basic and acidic residues" evidence="7">
    <location>
        <begin position="5259"/>
        <end position="5280"/>
    </location>
</feature>
<evidence type="ECO:0000256" key="1">
    <source>
        <dbReference type="ARBA" id="ARBA00004282"/>
    </source>
</evidence>
<keyword evidence="3" id="KW-0597">Phosphoprotein</keyword>
<feature type="compositionally biased region" description="Basic and acidic residues" evidence="7">
    <location>
        <begin position="3921"/>
        <end position="3942"/>
    </location>
</feature>
<dbReference type="GO" id="GO:0070161">
    <property type="term" value="C:anchoring junction"/>
    <property type="evidence" value="ECO:0007669"/>
    <property type="project" value="UniProtKB-SubCell"/>
</dbReference>
<dbReference type="GO" id="GO:1990254">
    <property type="term" value="F:keratin filament binding"/>
    <property type="evidence" value="ECO:0007669"/>
    <property type="project" value="TreeGrafter"/>
</dbReference>
<evidence type="ECO:0000256" key="2">
    <source>
        <dbReference type="ARBA" id="ARBA00009109"/>
    </source>
</evidence>
<feature type="region of interest" description="Disordered" evidence="7">
    <location>
        <begin position="5236"/>
        <end position="5280"/>
    </location>
</feature>
<protein>
    <submittedName>
        <fullName evidence="8">Epiplakin 1</fullName>
    </submittedName>
</protein>
<dbReference type="GO" id="GO:0042060">
    <property type="term" value="P:wound healing"/>
    <property type="evidence" value="ECO:0007669"/>
    <property type="project" value="TreeGrafter"/>
</dbReference>
<feature type="compositionally biased region" description="Basic and acidic residues" evidence="7">
    <location>
        <begin position="3475"/>
        <end position="3496"/>
    </location>
</feature>
<feature type="compositionally biased region" description="Basic and acidic residues" evidence="7">
    <location>
        <begin position="4813"/>
        <end position="4834"/>
    </location>
</feature>
<dbReference type="GO" id="GO:0045110">
    <property type="term" value="P:intermediate filament bundle assembly"/>
    <property type="evidence" value="ECO:0007669"/>
    <property type="project" value="TreeGrafter"/>
</dbReference>
<dbReference type="Pfam" id="PF00681">
    <property type="entry name" value="Plectin"/>
    <property type="match status" value="33"/>
</dbReference>
<dbReference type="InterPro" id="IPR043197">
    <property type="entry name" value="Plakin"/>
</dbReference>
<dbReference type="SMART" id="SM00250">
    <property type="entry name" value="PLEC"/>
    <property type="match status" value="74"/>
</dbReference>
<feature type="compositionally biased region" description="Basic and acidic residues" evidence="7">
    <location>
        <begin position="2583"/>
        <end position="2604"/>
    </location>
</feature>
<keyword evidence="5" id="KW-0965">Cell junction</keyword>
<dbReference type="PANTHER" id="PTHR23169:SF21">
    <property type="entry name" value="EPIPLAKIN"/>
    <property type="match status" value="1"/>
</dbReference>
<dbReference type="GO" id="GO:0042995">
    <property type="term" value="C:cell projection"/>
    <property type="evidence" value="ECO:0007669"/>
    <property type="project" value="UniProtKB-SubCell"/>
</dbReference>
<keyword evidence="6" id="KW-0175">Coiled coil</keyword>
<feature type="region of interest" description="Disordered" evidence="7">
    <location>
        <begin position="33"/>
        <end position="54"/>
    </location>
</feature>
<dbReference type="Gene3D" id="3.90.1290.10">
    <property type="entry name" value="Plakin repeat"/>
    <property type="match status" value="15"/>
</dbReference>
<dbReference type="PANTHER" id="PTHR23169">
    <property type="entry name" value="ENVOPLAKIN"/>
    <property type="match status" value="1"/>
</dbReference>
<feature type="region of interest" description="Disordered" evidence="7">
    <location>
        <begin position="4344"/>
        <end position="4388"/>
    </location>
</feature>
<proteinExistence type="inferred from homology"/>